<proteinExistence type="predicted"/>
<name>A0A9J5ZPJ7_SOLCO</name>
<evidence type="ECO:0000313" key="2">
    <source>
        <dbReference type="Proteomes" id="UP000824120"/>
    </source>
</evidence>
<organism evidence="1 2">
    <name type="scientific">Solanum commersonii</name>
    <name type="common">Commerson's wild potato</name>
    <name type="synonym">Commerson's nightshade</name>
    <dbReference type="NCBI Taxonomy" id="4109"/>
    <lineage>
        <taxon>Eukaryota</taxon>
        <taxon>Viridiplantae</taxon>
        <taxon>Streptophyta</taxon>
        <taxon>Embryophyta</taxon>
        <taxon>Tracheophyta</taxon>
        <taxon>Spermatophyta</taxon>
        <taxon>Magnoliopsida</taxon>
        <taxon>eudicotyledons</taxon>
        <taxon>Gunneridae</taxon>
        <taxon>Pentapetalae</taxon>
        <taxon>asterids</taxon>
        <taxon>lamiids</taxon>
        <taxon>Solanales</taxon>
        <taxon>Solanaceae</taxon>
        <taxon>Solanoideae</taxon>
        <taxon>Solaneae</taxon>
        <taxon>Solanum</taxon>
    </lineage>
</organism>
<evidence type="ECO:0000313" key="1">
    <source>
        <dbReference type="EMBL" id="KAG5614097.1"/>
    </source>
</evidence>
<sequence length="79" mass="8942">MESVRKVIFLKTLVYQKTGSTTPVLPKPVLVTGFRYRNRVLPEPVLPEILKGSVWSLSYRIGTGLDRTGTGSYQLIVYR</sequence>
<dbReference type="AlphaFoldDB" id="A0A9J5ZPJ7"/>
<gene>
    <name evidence="1" type="ORF">H5410_013921</name>
</gene>
<protein>
    <submittedName>
        <fullName evidence="1">Uncharacterized protein</fullName>
    </submittedName>
</protein>
<dbReference type="EMBL" id="JACXVP010000003">
    <property type="protein sequence ID" value="KAG5614097.1"/>
    <property type="molecule type" value="Genomic_DNA"/>
</dbReference>
<dbReference type="OrthoDB" id="2013972at2759"/>
<comment type="caution">
    <text evidence="1">The sequence shown here is derived from an EMBL/GenBank/DDBJ whole genome shotgun (WGS) entry which is preliminary data.</text>
</comment>
<dbReference type="Proteomes" id="UP000824120">
    <property type="component" value="Chromosome 3"/>
</dbReference>
<reference evidence="1 2" key="1">
    <citation type="submission" date="2020-09" db="EMBL/GenBank/DDBJ databases">
        <title>De no assembly of potato wild relative species, Solanum commersonii.</title>
        <authorList>
            <person name="Cho K."/>
        </authorList>
    </citation>
    <scope>NUCLEOTIDE SEQUENCE [LARGE SCALE GENOMIC DNA]</scope>
    <source>
        <strain evidence="1">LZ3.2</strain>
        <tissue evidence="1">Leaf</tissue>
    </source>
</reference>
<keyword evidence="2" id="KW-1185">Reference proteome</keyword>
<accession>A0A9J5ZPJ7</accession>